<dbReference type="RefSeq" id="WP_335961513.1">
    <property type="nucleotide sequence ID" value="NZ_JAXBLX010000018.1"/>
</dbReference>
<proteinExistence type="predicted"/>
<evidence type="ECO:0000313" key="3">
    <source>
        <dbReference type="EMBL" id="MFC0470547.1"/>
    </source>
</evidence>
<reference evidence="3 4" key="1">
    <citation type="submission" date="2024-09" db="EMBL/GenBank/DDBJ databases">
        <authorList>
            <person name="Sun Q."/>
            <person name="Mori K."/>
        </authorList>
    </citation>
    <scope>NUCLEOTIDE SEQUENCE [LARGE SCALE GENOMIC DNA]</scope>
    <source>
        <strain evidence="3 4">NCAIM B.02610</strain>
    </source>
</reference>
<dbReference type="Pfam" id="PF11738">
    <property type="entry name" value="DUF3298"/>
    <property type="match status" value="1"/>
</dbReference>
<dbReference type="EMBL" id="JBHLUX010000023">
    <property type="protein sequence ID" value="MFC0470547.1"/>
    <property type="molecule type" value="Genomic_DNA"/>
</dbReference>
<feature type="domain" description="DUF3298" evidence="1">
    <location>
        <begin position="113"/>
        <end position="183"/>
    </location>
</feature>
<evidence type="ECO:0000259" key="2">
    <source>
        <dbReference type="Pfam" id="PF13739"/>
    </source>
</evidence>
<evidence type="ECO:0000313" key="4">
    <source>
        <dbReference type="Proteomes" id="UP001589838"/>
    </source>
</evidence>
<gene>
    <name evidence="3" type="ORF">ACFFHM_08575</name>
</gene>
<feature type="domain" description="Deacetylase PdaC" evidence="2">
    <location>
        <begin position="20"/>
        <end position="95"/>
    </location>
</feature>
<dbReference type="InterPro" id="IPR025303">
    <property type="entry name" value="PdaC"/>
</dbReference>
<keyword evidence="4" id="KW-1185">Reference proteome</keyword>
<dbReference type="Proteomes" id="UP001589838">
    <property type="component" value="Unassembled WGS sequence"/>
</dbReference>
<dbReference type="InterPro" id="IPR037126">
    <property type="entry name" value="PdaC/RsiV-like_sf"/>
</dbReference>
<protein>
    <submittedName>
        <fullName evidence="3">DUF3298 domain-containing protein</fullName>
    </submittedName>
</protein>
<dbReference type="Gene3D" id="3.30.565.40">
    <property type="entry name" value="Fervidobacterium nodosum Rt17-B1 like"/>
    <property type="match status" value="1"/>
</dbReference>
<dbReference type="Pfam" id="PF13739">
    <property type="entry name" value="PdaC"/>
    <property type="match status" value="1"/>
</dbReference>
<organism evidence="3 4">
    <name type="scientific">Halalkalibacter kiskunsagensis</name>
    <dbReference type="NCBI Taxonomy" id="1548599"/>
    <lineage>
        <taxon>Bacteria</taxon>
        <taxon>Bacillati</taxon>
        <taxon>Bacillota</taxon>
        <taxon>Bacilli</taxon>
        <taxon>Bacillales</taxon>
        <taxon>Bacillaceae</taxon>
        <taxon>Halalkalibacter</taxon>
    </lineage>
</organism>
<comment type="caution">
    <text evidence="3">The sequence shown here is derived from an EMBL/GenBank/DDBJ whole genome shotgun (WGS) entry which is preliminary data.</text>
</comment>
<sequence>MNTIQLPVGIIPRHIVQPRLDVYYPELTRLENSNIEQHLNARIMLQVNTMIRKQGYEENPQTTITGGFEIKNNQRDIVSLTNSHYSFSGGAHGTTILRSLTMDVNTGQVYSLKKLFKPNSDYQKRLNELIRVQIKSRDMPLIADFTGIAPNQYYYIADKALIIYFQLYELLPYVYGFPYFVISVYDVQDIVLEDGPLGRMIS</sequence>
<dbReference type="InterPro" id="IPR021729">
    <property type="entry name" value="DUF3298"/>
</dbReference>
<accession>A0ABV6KB60</accession>
<name>A0ABV6KB60_9BACI</name>
<evidence type="ECO:0000259" key="1">
    <source>
        <dbReference type="Pfam" id="PF11738"/>
    </source>
</evidence>
<dbReference type="Gene3D" id="3.90.640.20">
    <property type="entry name" value="Heat-shock cognate protein, ATPase"/>
    <property type="match status" value="1"/>
</dbReference>